<dbReference type="InterPro" id="IPR013830">
    <property type="entry name" value="SGNH_hydro"/>
</dbReference>
<evidence type="ECO:0000313" key="4">
    <source>
        <dbReference type="EMBL" id="MBN8232169.1"/>
    </source>
</evidence>
<dbReference type="InterPro" id="IPR053140">
    <property type="entry name" value="GDSL_Rv0518-like"/>
</dbReference>
<feature type="signal peptide" evidence="2">
    <location>
        <begin position="1"/>
        <end position="23"/>
    </location>
</feature>
<dbReference type="SUPFAM" id="SSF52266">
    <property type="entry name" value="SGNH hydrolase"/>
    <property type="match status" value="1"/>
</dbReference>
<dbReference type="PANTHER" id="PTHR43784:SF2">
    <property type="entry name" value="GDSL-LIKE LIPASE_ACYLHYDROLASE, PUTATIVE (AFU_ORTHOLOGUE AFUA_2G00820)-RELATED"/>
    <property type="match status" value="1"/>
</dbReference>
<proteinExistence type="predicted"/>
<name>A0ABS3DLF9_9BACT</name>
<keyword evidence="5" id="KW-1185">Reference proteome</keyword>
<evidence type="ECO:0000256" key="2">
    <source>
        <dbReference type="SAM" id="SignalP"/>
    </source>
</evidence>
<feature type="compositionally biased region" description="Low complexity" evidence="1">
    <location>
        <begin position="21"/>
        <end position="36"/>
    </location>
</feature>
<feature type="region of interest" description="Disordered" evidence="1">
    <location>
        <begin position="19"/>
        <end position="40"/>
    </location>
</feature>
<dbReference type="InterPro" id="IPR036514">
    <property type="entry name" value="SGNH_hydro_sf"/>
</dbReference>
<comment type="caution">
    <text evidence="4">The sequence shown here is derived from an EMBL/GenBank/DDBJ whole genome shotgun (WGS) entry which is preliminary data.</text>
</comment>
<keyword evidence="2" id="KW-0732">Signal</keyword>
<evidence type="ECO:0000256" key="1">
    <source>
        <dbReference type="SAM" id="MobiDB-lite"/>
    </source>
</evidence>
<dbReference type="EMBL" id="JAFIMU010000010">
    <property type="protein sequence ID" value="MBN8232169.1"/>
    <property type="molecule type" value="Genomic_DNA"/>
</dbReference>
<feature type="domain" description="SGNH hydrolase-type esterase" evidence="3">
    <location>
        <begin position="50"/>
        <end position="227"/>
    </location>
</feature>
<accession>A0ABS3DLF9</accession>
<sequence length="248" mass="26442">MRKLLLLPLAALFGPGTASLAEAQPSPEPPTSTEAPRASEPLGMPIRYAALGASDTVGVGSRSPASENWTARLRAALPGNTAYDRFARSGITLSEAVDVEVPRAIAFKPTLVTMWLSVNDALRPVPLPGYQKSLQATLERLMKETEARVVLLNVPDLATLAGPRASPEMRVRLREQVKAWNAAISSTARAFGPRVLVVDLLPASRSLAGHAEWLSSDGFHPSPAGYQQLADVTLEAMRGAGWLPPAPR</sequence>
<dbReference type="RefSeq" id="WP_207056709.1">
    <property type="nucleotide sequence ID" value="NZ_JAFIMU010000010.1"/>
</dbReference>
<evidence type="ECO:0000259" key="3">
    <source>
        <dbReference type="Pfam" id="PF13472"/>
    </source>
</evidence>
<dbReference type="Gene3D" id="3.40.50.1110">
    <property type="entry name" value="SGNH hydrolase"/>
    <property type="match status" value="1"/>
</dbReference>
<dbReference type="Proteomes" id="UP000664052">
    <property type="component" value="Unassembled WGS sequence"/>
</dbReference>
<dbReference type="PANTHER" id="PTHR43784">
    <property type="entry name" value="GDSL-LIKE LIPASE/ACYLHYDROLASE, PUTATIVE (AFU_ORTHOLOGUE AFUA_2G00820)-RELATED"/>
    <property type="match status" value="1"/>
</dbReference>
<gene>
    <name evidence="4" type="ORF">JYK02_32100</name>
</gene>
<organism evidence="4 5">
    <name type="scientific">Corallococcus macrosporus</name>
    <dbReference type="NCBI Taxonomy" id="35"/>
    <lineage>
        <taxon>Bacteria</taxon>
        <taxon>Pseudomonadati</taxon>
        <taxon>Myxococcota</taxon>
        <taxon>Myxococcia</taxon>
        <taxon>Myxococcales</taxon>
        <taxon>Cystobacterineae</taxon>
        <taxon>Myxococcaceae</taxon>
        <taxon>Corallococcus</taxon>
    </lineage>
</organism>
<protein>
    <submittedName>
        <fullName evidence="4">SGNH/GDSL hydrolase family protein</fullName>
    </submittedName>
</protein>
<feature type="chain" id="PRO_5046976100" evidence="2">
    <location>
        <begin position="24"/>
        <end position="248"/>
    </location>
</feature>
<dbReference type="Pfam" id="PF13472">
    <property type="entry name" value="Lipase_GDSL_2"/>
    <property type="match status" value="1"/>
</dbReference>
<dbReference type="GO" id="GO:0016787">
    <property type="term" value="F:hydrolase activity"/>
    <property type="evidence" value="ECO:0007669"/>
    <property type="project" value="UniProtKB-KW"/>
</dbReference>
<keyword evidence="4" id="KW-0378">Hydrolase</keyword>
<reference evidence="4 5" key="1">
    <citation type="submission" date="2021-02" db="EMBL/GenBank/DDBJ databases">
        <title>De Novo genome assembly of isolated myxobacteria.</title>
        <authorList>
            <person name="Stevens D.C."/>
        </authorList>
    </citation>
    <scope>NUCLEOTIDE SEQUENCE [LARGE SCALE GENOMIC DNA]</scope>
    <source>
        <strain evidence="4 5">ATCC 29039</strain>
    </source>
</reference>
<evidence type="ECO:0000313" key="5">
    <source>
        <dbReference type="Proteomes" id="UP000664052"/>
    </source>
</evidence>